<evidence type="ECO:0000313" key="1">
    <source>
        <dbReference type="EMBL" id="KAJ1082170.1"/>
    </source>
</evidence>
<dbReference type="EMBL" id="JANPWB010000016">
    <property type="protein sequence ID" value="KAJ1082170.1"/>
    <property type="molecule type" value="Genomic_DNA"/>
</dbReference>
<keyword evidence="2" id="KW-1185">Reference proteome</keyword>
<proteinExistence type="predicted"/>
<accession>A0AAV7KSK4</accession>
<dbReference type="Proteomes" id="UP001066276">
    <property type="component" value="Chromosome 12"/>
</dbReference>
<organism evidence="1 2">
    <name type="scientific">Pleurodeles waltl</name>
    <name type="common">Iberian ribbed newt</name>
    <dbReference type="NCBI Taxonomy" id="8319"/>
    <lineage>
        <taxon>Eukaryota</taxon>
        <taxon>Metazoa</taxon>
        <taxon>Chordata</taxon>
        <taxon>Craniata</taxon>
        <taxon>Vertebrata</taxon>
        <taxon>Euteleostomi</taxon>
        <taxon>Amphibia</taxon>
        <taxon>Batrachia</taxon>
        <taxon>Caudata</taxon>
        <taxon>Salamandroidea</taxon>
        <taxon>Salamandridae</taxon>
        <taxon>Pleurodelinae</taxon>
        <taxon>Pleurodeles</taxon>
    </lineage>
</organism>
<name>A0AAV7KSK4_PLEWA</name>
<reference evidence="1" key="1">
    <citation type="journal article" date="2022" name="bioRxiv">
        <title>Sequencing and chromosome-scale assembly of the giantPleurodeles waltlgenome.</title>
        <authorList>
            <person name="Brown T."/>
            <person name="Elewa A."/>
            <person name="Iarovenko S."/>
            <person name="Subramanian E."/>
            <person name="Araus A.J."/>
            <person name="Petzold A."/>
            <person name="Susuki M."/>
            <person name="Suzuki K.-i.T."/>
            <person name="Hayashi T."/>
            <person name="Toyoda A."/>
            <person name="Oliveira C."/>
            <person name="Osipova E."/>
            <person name="Leigh N.D."/>
            <person name="Simon A."/>
            <person name="Yun M.H."/>
        </authorList>
    </citation>
    <scope>NUCLEOTIDE SEQUENCE</scope>
    <source>
        <strain evidence="1">20211129_DDA</strain>
        <tissue evidence="1">Liver</tissue>
    </source>
</reference>
<gene>
    <name evidence="1" type="ORF">NDU88_002340</name>
</gene>
<comment type="caution">
    <text evidence="1">The sequence shown here is derived from an EMBL/GenBank/DDBJ whole genome shotgun (WGS) entry which is preliminary data.</text>
</comment>
<protein>
    <submittedName>
        <fullName evidence="1">Uncharacterized protein</fullName>
    </submittedName>
</protein>
<sequence length="71" mass="8021">MRKRMLAQARPLNENNELCEARLRCRAAQAFVRPSRILQGGDAAELHGAYKGSLQRFLQQRFVCGGFLGPF</sequence>
<dbReference type="AlphaFoldDB" id="A0AAV7KSK4"/>
<evidence type="ECO:0000313" key="2">
    <source>
        <dbReference type="Proteomes" id="UP001066276"/>
    </source>
</evidence>